<reference evidence="2 3" key="1">
    <citation type="submission" date="2020-11" db="EMBL/GenBank/DDBJ databases">
        <authorList>
            <person name="Kim M.K."/>
        </authorList>
    </citation>
    <scope>NUCLEOTIDE SEQUENCE [LARGE SCALE GENOMIC DNA]</scope>
    <source>
        <strain evidence="2 3">BT683</strain>
    </source>
</reference>
<feature type="transmembrane region" description="Helical" evidence="1">
    <location>
        <begin position="23"/>
        <end position="43"/>
    </location>
</feature>
<feature type="transmembrane region" description="Helical" evidence="1">
    <location>
        <begin position="55"/>
        <end position="72"/>
    </location>
</feature>
<evidence type="ECO:0000256" key="1">
    <source>
        <dbReference type="SAM" id="Phobius"/>
    </source>
</evidence>
<evidence type="ECO:0000313" key="2">
    <source>
        <dbReference type="EMBL" id="MBF9237127.1"/>
    </source>
</evidence>
<dbReference type="Proteomes" id="UP000597617">
    <property type="component" value="Unassembled WGS sequence"/>
</dbReference>
<keyword evidence="3" id="KW-1185">Reference proteome</keyword>
<keyword evidence="1" id="KW-0472">Membrane</keyword>
<keyword evidence="1" id="KW-0812">Transmembrane</keyword>
<accession>A0ABS0IFJ9</accession>
<proteinExistence type="predicted"/>
<feature type="transmembrane region" description="Helical" evidence="1">
    <location>
        <begin position="92"/>
        <end position="112"/>
    </location>
</feature>
<dbReference type="Pfam" id="PF13858">
    <property type="entry name" value="DUF4199"/>
    <property type="match status" value="1"/>
</dbReference>
<dbReference type="EMBL" id="JADQDQ010000003">
    <property type="protein sequence ID" value="MBF9237127.1"/>
    <property type="molecule type" value="Genomic_DNA"/>
</dbReference>
<gene>
    <name evidence="2" type="ORF">I2I05_06940</name>
</gene>
<dbReference type="InterPro" id="IPR025250">
    <property type="entry name" value="DUF4199"/>
</dbReference>
<feature type="transmembrane region" description="Helical" evidence="1">
    <location>
        <begin position="165"/>
        <end position="183"/>
    </location>
</feature>
<comment type="caution">
    <text evidence="2">The sequence shown here is derived from an EMBL/GenBank/DDBJ whole genome shotgun (WGS) entry which is preliminary data.</text>
</comment>
<dbReference type="RefSeq" id="WP_196281519.1">
    <property type="nucleotide sequence ID" value="NZ_JADQDQ010000003.1"/>
</dbReference>
<keyword evidence="1" id="KW-1133">Transmembrane helix</keyword>
<protein>
    <submittedName>
        <fullName evidence="2">DUF4199 domain-containing protein</fullName>
    </submittedName>
</protein>
<sequence length="185" mass="19513">MDTSFKANPLAQPNPTAGLATRLGVRFGVGVGAVCALWMMGLQLTGNNGFGPKQILAQLLVPLVAVASQWILRRQLKPEKPGLGRSLGVGMLTVLVAALISAGSLVGLAYGAGEKALAVHRAEILEIVRAQQRENSKVELSPQQKQQQLQKVANVSVGDMAISNFTQLVLLGLVLAVPSGIFLRE</sequence>
<name>A0ABS0IFJ9_9BACT</name>
<organism evidence="2 3">
    <name type="scientific">Hymenobacter jeongseonensis</name>
    <dbReference type="NCBI Taxonomy" id="2791027"/>
    <lineage>
        <taxon>Bacteria</taxon>
        <taxon>Pseudomonadati</taxon>
        <taxon>Bacteroidota</taxon>
        <taxon>Cytophagia</taxon>
        <taxon>Cytophagales</taxon>
        <taxon>Hymenobacteraceae</taxon>
        <taxon>Hymenobacter</taxon>
    </lineage>
</organism>
<evidence type="ECO:0000313" key="3">
    <source>
        <dbReference type="Proteomes" id="UP000597617"/>
    </source>
</evidence>